<proteinExistence type="predicted"/>
<feature type="domain" description="Ubiquitin-like" evidence="1">
    <location>
        <begin position="1"/>
        <end position="76"/>
    </location>
</feature>
<dbReference type="EMBL" id="CABFOC020000048">
    <property type="protein sequence ID" value="CAH0054222.1"/>
    <property type="molecule type" value="Genomic_DNA"/>
</dbReference>
<dbReference type="PRINTS" id="PR00348">
    <property type="entry name" value="UBIQUITIN"/>
</dbReference>
<evidence type="ECO:0000313" key="3">
    <source>
        <dbReference type="Proteomes" id="UP000775872"/>
    </source>
</evidence>
<dbReference type="SMART" id="SM00213">
    <property type="entry name" value="UBQ"/>
    <property type="match status" value="1"/>
</dbReference>
<evidence type="ECO:0000259" key="1">
    <source>
        <dbReference type="PROSITE" id="PS50053"/>
    </source>
</evidence>
<evidence type="ECO:0000313" key="2">
    <source>
        <dbReference type="EMBL" id="CAH0054222.1"/>
    </source>
</evidence>
<organism evidence="2 3">
    <name type="scientific">Clonostachys solani</name>
    <dbReference type="NCBI Taxonomy" id="160281"/>
    <lineage>
        <taxon>Eukaryota</taxon>
        <taxon>Fungi</taxon>
        <taxon>Dikarya</taxon>
        <taxon>Ascomycota</taxon>
        <taxon>Pezizomycotina</taxon>
        <taxon>Sordariomycetes</taxon>
        <taxon>Hypocreomycetidae</taxon>
        <taxon>Hypocreales</taxon>
        <taxon>Bionectriaceae</taxon>
        <taxon>Clonostachys</taxon>
    </lineage>
</organism>
<dbReference type="PANTHER" id="PTHR10666">
    <property type="entry name" value="UBIQUITIN"/>
    <property type="match status" value="1"/>
</dbReference>
<dbReference type="Gene3D" id="3.10.20.90">
    <property type="entry name" value="Phosphatidylinositol 3-kinase Catalytic Subunit, Chain A, domain 1"/>
    <property type="match status" value="1"/>
</dbReference>
<dbReference type="PROSITE" id="PS50053">
    <property type="entry name" value="UBIQUITIN_2"/>
    <property type="match status" value="1"/>
</dbReference>
<dbReference type="Proteomes" id="UP000775872">
    <property type="component" value="Unassembled WGS sequence"/>
</dbReference>
<dbReference type="OrthoDB" id="428577at2759"/>
<accession>A0A9N9ZEU0</accession>
<gene>
    <name evidence="2" type="ORF">CSOL1703_00015693</name>
</gene>
<dbReference type="AlphaFoldDB" id="A0A9N9ZEU0"/>
<name>A0A9N9ZEU0_9HYPO</name>
<protein>
    <recommendedName>
        <fullName evidence="1">Ubiquitin-like domain-containing protein</fullName>
    </recommendedName>
</protein>
<reference evidence="2 3" key="2">
    <citation type="submission" date="2021-10" db="EMBL/GenBank/DDBJ databases">
        <authorList>
            <person name="Piombo E."/>
        </authorList>
    </citation>
    <scope>NUCLEOTIDE SEQUENCE [LARGE SCALE GENOMIC DNA]</scope>
</reference>
<dbReference type="InterPro" id="IPR000626">
    <property type="entry name" value="Ubiquitin-like_dom"/>
</dbReference>
<dbReference type="InterPro" id="IPR029071">
    <property type="entry name" value="Ubiquitin-like_domsf"/>
</dbReference>
<dbReference type="InterPro" id="IPR019956">
    <property type="entry name" value="Ubiquitin_dom"/>
</dbReference>
<dbReference type="SUPFAM" id="SSF54236">
    <property type="entry name" value="Ubiquitin-like"/>
    <property type="match status" value="1"/>
</dbReference>
<comment type="caution">
    <text evidence="2">The sequence shown here is derived from an EMBL/GenBank/DDBJ whole genome shotgun (WGS) entry which is preliminary data.</text>
</comment>
<dbReference type="Pfam" id="PF00240">
    <property type="entry name" value="ubiquitin"/>
    <property type="match status" value="1"/>
</dbReference>
<reference evidence="3" key="1">
    <citation type="submission" date="2019-06" db="EMBL/GenBank/DDBJ databases">
        <authorList>
            <person name="Broberg M."/>
        </authorList>
    </citation>
    <scope>NUCLEOTIDE SEQUENCE [LARGE SCALE GENOMIC DNA]</scope>
</reference>
<sequence length="868" mass="98063">MKLYLRTLTGKRLELDVAENETVARVKEIFFERERVLPDQFHLVFAGKHLDDRFTLDRYRIQSEATIHVVLRLRGQVNTRSFPTSEIPYPSSTEAERIISDWNDLAHRDGFDADTHIVDPQAHYIALESLQRKVKTSSALYRKNGISWKTPEPEDVMLRLLKIKEEPVWIHNLLLDAGGGVDVVDSEAVLCLLDSYVIIKSVVDSFDSLVAQKFCHEFFSILIQRDTKNIAEIVKIPRTALGSIASTMWTALANARYEARESTAEVVKRATGEFMSLIGHEPPSSDPIETSRTMAYLLDVGLVSYAGSHTSRNDFQDFEAETANFSCNKDGCFRFQCHMQTLACLNGFLDAREVWVFEVQSRSTSPQRQLQQGGSKEPLSILTTIDALSDIWGPVYAEAIPQDSSAEKPHRVRKYNVSKGCIRPLSRQPVSSDGYVKCHWYSWAEEQRRRFSSLFSGRSKDPTISVDDKLLIGTEMTVKPDCTFNMTEYEMNYGNAIYAAGPKPSTWSFDGVAVSLELAAPKFVMLQIKGKAKRVPETTIKEHAWQKWSSSPESANPGILNNYFGVEISNCTGNARRVSLKQILLMNPIQGLLERQIPGWQATSWGKDFKKALQTESEAAVFSFWRQHVAHRALVGRLISSVLDVLDGTGCNKSGFQAAFLHQDNENIINIDPRNNDWADLLKDSYLTATYAIVNEVCLEYKLPDHSASICNDERRYSVLQTKIGMEAETGLTGRFKIDPHGLSLKRIGPEAAGLPFLLTRESTVTTMIHLATRTHRAKELLNQQSHDRKKHHQVILRASRESFGGMPYPRQRDLTKVDEDSMDIDVQDEDNNQAVTEEGLSQLEIEVMILDNLMAREVAEDEQKARC</sequence>
<keyword evidence="3" id="KW-1185">Reference proteome</keyword>
<dbReference type="InterPro" id="IPR050158">
    <property type="entry name" value="Ubiquitin_ubiquitin-like"/>
</dbReference>